<evidence type="ECO:0000313" key="1">
    <source>
        <dbReference type="EMBL" id="MDM4019589.1"/>
    </source>
</evidence>
<gene>
    <name evidence="1" type="ORF">QTN89_29315</name>
</gene>
<dbReference type="RefSeq" id="WP_289167709.1">
    <property type="nucleotide sequence ID" value="NZ_JASZZN010000190.1"/>
</dbReference>
<comment type="caution">
    <text evidence="1">The sequence shown here is derived from an EMBL/GenBank/DDBJ whole genome shotgun (WGS) entry which is preliminary data.</text>
</comment>
<accession>A0ABT7PSV7</accession>
<dbReference type="PROSITE" id="PS51257">
    <property type="entry name" value="PROKAR_LIPOPROTEIN"/>
    <property type="match status" value="1"/>
</dbReference>
<reference evidence="1 2" key="1">
    <citation type="submission" date="2023-06" db="EMBL/GenBank/DDBJ databases">
        <title>Roseiconus lacunae JC819 isolated from Gulf of Mannar region, Tamil Nadu.</title>
        <authorList>
            <person name="Pk S."/>
            <person name="Ch S."/>
            <person name="Ch V.R."/>
        </authorList>
    </citation>
    <scope>NUCLEOTIDE SEQUENCE [LARGE SCALE GENOMIC DNA]</scope>
    <source>
        <strain evidence="1 2">JC819</strain>
    </source>
</reference>
<evidence type="ECO:0000313" key="2">
    <source>
        <dbReference type="Proteomes" id="UP001239462"/>
    </source>
</evidence>
<dbReference type="Proteomes" id="UP001239462">
    <property type="component" value="Unassembled WGS sequence"/>
</dbReference>
<sequence>MRIASILFAILIVFVGCGRRGPLDDASLDVLSRTGMHGADVTYPDGYQASLVPDDYNQMRNLISALAPIRSAVEGDLDDFDYELVYIAGMDPAVIRIKLNDDTQFTYKWGEYVYTGGDPSRFQEAVDAIRNRVEELG</sequence>
<name>A0ABT7PSV7_9BACT</name>
<proteinExistence type="predicted"/>
<keyword evidence="2" id="KW-1185">Reference proteome</keyword>
<organism evidence="1 2">
    <name type="scientific">Roseiconus lacunae</name>
    <dbReference type="NCBI Taxonomy" id="2605694"/>
    <lineage>
        <taxon>Bacteria</taxon>
        <taxon>Pseudomonadati</taxon>
        <taxon>Planctomycetota</taxon>
        <taxon>Planctomycetia</taxon>
        <taxon>Pirellulales</taxon>
        <taxon>Pirellulaceae</taxon>
        <taxon>Roseiconus</taxon>
    </lineage>
</organism>
<feature type="non-terminal residue" evidence="1">
    <location>
        <position position="137"/>
    </location>
</feature>
<dbReference type="EMBL" id="JASZZN010000190">
    <property type="protein sequence ID" value="MDM4019589.1"/>
    <property type="molecule type" value="Genomic_DNA"/>
</dbReference>
<protein>
    <submittedName>
        <fullName evidence="1">Uncharacterized protein</fullName>
    </submittedName>
</protein>